<dbReference type="AlphaFoldDB" id="A0A6N8DRE1"/>
<organism evidence="1 2">
    <name type="scientific">Rhodoblastus acidophilus</name>
    <name type="common">Rhodopseudomonas acidophila</name>
    <dbReference type="NCBI Taxonomy" id="1074"/>
    <lineage>
        <taxon>Bacteria</taxon>
        <taxon>Pseudomonadati</taxon>
        <taxon>Pseudomonadota</taxon>
        <taxon>Alphaproteobacteria</taxon>
        <taxon>Hyphomicrobiales</taxon>
        <taxon>Rhodoblastaceae</taxon>
        <taxon>Rhodoblastus</taxon>
    </lineage>
</organism>
<gene>
    <name evidence="1" type="ORF">GJ654_19285</name>
</gene>
<name>A0A6N8DRE1_RHOAC</name>
<dbReference type="OrthoDB" id="424426at2"/>
<proteinExistence type="predicted"/>
<protein>
    <submittedName>
        <fullName evidence="1">DUF1636 domain-containing protein</fullName>
    </submittedName>
</protein>
<evidence type="ECO:0000313" key="2">
    <source>
        <dbReference type="Proteomes" id="UP000439113"/>
    </source>
</evidence>
<dbReference type="Pfam" id="PF07845">
    <property type="entry name" value="DUF1636"/>
    <property type="match status" value="1"/>
</dbReference>
<evidence type="ECO:0000313" key="1">
    <source>
        <dbReference type="EMBL" id="MTV33130.1"/>
    </source>
</evidence>
<accession>A0A6N8DRE1</accession>
<dbReference type="InterPro" id="IPR012863">
    <property type="entry name" value="DUF1636"/>
</dbReference>
<dbReference type="Proteomes" id="UP000439113">
    <property type="component" value="Unassembled WGS sequence"/>
</dbReference>
<sequence>MFSVRLLTPQARRGAVAEQNTNSIFIHVCATCRAEGEPLEPRAARSGARLFAALNAHRGDDDPTVIAVECFSACRRSCSLSFSAPGAWTYLCGDLSADTDPQLILDAARLYGASPQGVIPWKMRPDFLKTGVIGRFPPSVGRPERV</sequence>
<reference evidence="1 2" key="1">
    <citation type="submission" date="2019-11" db="EMBL/GenBank/DDBJ databases">
        <title>Whole-genome sequence of a Rhodoblastus acidophilus DSM 142.</title>
        <authorList>
            <person name="Kyndt J.A."/>
            <person name="Meyer T.E."/>
        </authorList>
    </citation>
    <scope>NUCLEOTIDE SEQUENCE [LARGE SCALE GENOMIC DNA]</scope>
    <source>
        <strain evidence="1 2">DSM 142</strain>
    </source>
</reference>
<dbReference type="EMBL" id="WNKS01000027">
    <property type="protein sequence ID" value="MTV33130.1"/>
    <property type="molecule type" value="Genomic_DNA"/>
</dbReference>
<comment type="caution">
    <text evidence="1">The sequence shown here is derived from an EMBL/GenBank/DDBJ whole genome shotgun (WGS) entry which is preliminary data.</text>
</comment>